<dbReference type="RefSeq" id="WP_138323828.1">
    <property type="nucleotide sequence ID" value="NZ_CP040463.1"/>
</dbReference>
<gene>
    <name evidence="1" type="ORF">FE773_08620</name>
</gene>
<protein>
    <submittedName>
        <fullName evidence="1">Uncharacterized protein</fullName>
    </submittedName>
</protein>
<reference evidence="1 2" key="1">
    <citation type="submission" date="2019-05" db="EMBL/GenBank/DDBJ databases">
        <title>A comparative analysis of the Nautiliaceae.</title>
        <authorList>
            <person name="Grosche A."/>
            <person name="Smedile F."/>
            <person name="Vetriani C."/>
        </authorList>
    </citation>
    <scope>NUCLEOTIDE SEQUENCE [LARGE SCALE GENOMIC DNA]</scope>
    <source>
        <strain evidence="1 2">TB-2</strain>
    </source>
</reference>
<evidence type="ECO:0000313" key="2">
    <source>
        <dbReference type="Proteomes" id="UP000306825"/>
    </source>
</evidence>
<sequence>MNYIFRKIIKEISKKINNKKGLEVFAIHRAKFEGWLKVEICDILLSFTQEVKVEYGKNGKKIDIFFKYNKCGYYIELKTINTSYKCNYVVRKNKPITNNLESVINDINKLKNLKNGNKYVFFIVFPLPDNKVQSFEDNINFKEIESNVNKIESFNGKFSNNVPFKIYIGEI</sequence>
<dbReference type="Proteomes" id="UP000306825">
    <property type="component" value="Chromosome"/>
</dbReference>
<name>A0ABX5VAG5_9BACT</name>
<proteinExistence type="predicted"/>
<keyword evidence="2" id="KW-1185">Reference proteome</keyword>
<accession>A0ABX5VAG5</accession>
<organism evidence="1 2">
    <name type="scientific">Caminibacter mediatlanticus TB-2</name>
    <dbReference type="NCBI Taxonomy" id="391592"/>
    <lineage>
        <taxon>Bacteria</taxon>
        <taxon>Pseudomonadati</taxon>
        <taxon>Campylobacterota</taxon>
        <taxon>Epsilonproteobacteria</taxon>
        <taxon>Nautiliales</taxon>
        <taxon>Nautiliaceae</taxon>
        <taxon>Caminibacter</taxon>
    </lineage>
</organism>
<dbReference type="EMBL" id="CP040463">
    <property type="protein sequence ID" value="QCT95253.1"/>
    <property type="molecule type" value="Genomic_DNA"/>
</dbReference>
<evidence type="ECO:0000313" key="1">
    <source>
        <dbReference type="EMBL" id="QCT95253.1"/>
    </source>
</evidence>